<protein>
    <submittedName>
        <fullName evidence="10">Sec-independent protein translocase protein TatB</fullName>
    </submittedName>
</protein>
<feature type="transmembrane region" description="Helical" evidence="9">
    <location>
        <begin position="6"/>
        <end position="22"/>
    </location>
</feature>
<gene>
    <name evidence="10" type="primary">tatB_9</name>
    <name evidence="10" type="ORF">SDC9_154833</name>
</gene>
<comment type="caution">
    <text evidence="10">The sequence shown here is derived from an EMBL/GenBank/DDBJ whole genome shotgun (WGS) entry which is preliminary data.</text>
</comment>
<dbReference type="PRINTS" id="PR01506">
    <property type="entry name" value="TATBPROTEIN"/>
</dbReference>
<evidence type="ECO:0000256" key="9">
    <source>
        <dbReference type="SAM" id="Phobius"/>
    </source>
</evidence>
<evidence type="ECO:0000256" key="1">
    <source>
        <dbReference type="ARBA" id="ARBA00004167"/>
    </source>
</evidence>
<accession>A0A645F237</accession>
<keyword evidence="3 9" id="KW-0812">Transmembrane</keyword>
<feature type="coiled-coil region" evidence="8">
    <location>
        <begin position="36"/>
        <end position="63"/>
    </location>
</feature>
<dbReference type="PANTHER" id="PTHR42982">
    <property type="entry name" value="SEC-INDEPENDENT PROTEIN TRANSLOCASE PROTEIN TATA"/>
    <property type="match status" value="1"/>
</dbReference>
<dbReference type="Pfam" id="PF02416">
    <property type="entry name" value="TatA_B_E"/>
    <property type="match status" value="1"/>
</dbReference>
<dbReference type="AlphaFoldDB" id="A0A645F237"/>
<keyword evidence="5 9" id="KW-1133">Transmembrane helix</keyword>
<evidence type="ECO:0000256" key="8">
    <source>
        <dbReference type="SAM" id="Coils"/>
    </source>
</evidence>
<keyword evidence="6" id="KW-0811">Translocation</keyword>
<keyword evidence="4" id="KW-0653">Protein transport</keyword>
<evidence type="ECO:0000256" key="4">
    <source>
        <dbReference type="ARBA" id="ARBA00022927"/>
    </source>
</evidence>
<evidence type="ECO:0000256" key="3">
    <source>
        <dbReference type="ARBA" id="ARBA00022692"/>
    </source>
</evidence>
<sequence length="65" mass="7398">MFDIGGGELILIVIAFVVLFGPKKIPEISRMLGKGLREIKKTQTELKTQLNELEKEIEEIDDIKK</sequence>
<proteinExistence type="predicted"/>
<dbReference type="EMBL" id="VSSQ01053538">
    <property type="protein sequence ID" value="MPN07562.1"/>
    <property type="molecule type" value="Genomic_DNA"/>
</dbReference>
<dbReference type="PANTHER" id="PTHR42982:SF1">
    <property type="entry name" value="SEC-INDEPENDENT PROTEIN TRANSLOCASE PROTEIN TATA"/>
    <property type="match status" value="1"/>
</dbReference>
<dbReference type="Gene3D" id="1.20.5.3310">
    <property type="match status" value="1"/>
</dbReference>
<evidence type="ECO:0000313" key="10">
    <source>
        <dbReference type="EMBL" id="MPN07562.1"/>
    </source>
</evidence>
<evidence type="ECO:0000256" key="2">
    <source>
        <dbReference type="ARBA" id="ARBA00022448"/>
    </source>
</evidence>
<name>A0A645F237_9ZZZZ</name>
<evidence type="ECO:0000256" key="6">
    <source>
        <dbReference type="ARBA" id="ARBA00023010"/>
    </source>
</evidence>
<keyword evidence="8" id="KW-0175">Coiled coil</keyword>
<evidence type="ECO:0000256" key="5">
    <source>
        <dbReference type="ARBA" id="ARBA00022989"/>
    </source>
</evidence>
<dbReference type="GO" id="GO:0015031">
    <property type="term" value="P:protein transport"/>
    <property type="evidence" value="ECO:0007669"/>
    <property type="project" value="UniProtKB-KW"/>
</dbReference>
<dbReference type="InterPro" id="IPR003369">
    <property type="entry name" value="TatA/B/E"/>
</dbReference>
<organism evidence="10">
    <name type="scientific">bioreactor metagenome</name>
    <dbReference type="NCBI Taxonomy" id="1076179"/>
    <lineage>
        <taxon>unclassified sequences</taxon>
        <taxon>metagenomes</taxon>
        <taxon>ecological metagenomes</taxon>
    </lineage>
</organism>
<dbReference type="GO" id="GO:0016020">
    <property type="term" value="C:membrane"/>
    <property type="evidence" value="ECO:0007669"/>
    <property type="project" value="UniProtKB-ARBA"/>
</dbReference>
<keyword evidence="7 9" id="KW-0472">Membrane</keyword>
<evidence type="ECO:0000256" key="7">
    <source>
        <dbReference type="ARBA" id="ARBA00023136"/>
    </source>
</evidence>
<comment type="subcellular location">
    <subcellularLocation>
        <location evidence="1">Membrane</location>
        <topology evidence="1">Single-pass membrane protein</topology>
    </subcellularLocation>
</comment>
<reference evidence="10" key="1">
    <citation type="submission" date="2019-08" db="EMBL/GenBank/DDBJ databases">
        <authorList>
            <person name="Kucharzyk K."/>
            <person name="Murdoch R.W."/>
            <person name="Higgins S."/>
            <person name="Loffler F."/>
        </authorList>
    </citation>
    <scope>NUCLEOTIDE SEQUENCE</scope>
</reference>
<keyword evidence="2" id="KW-0813">Transport</keyword>